<dbReference type="GO" id="GO:0046872">
    <property type="term" value="F:metal ion binding"/>
    <property type="evidence" value="ECO:0007669"/>
    <property type="project" value="UniProtKB-KW"/>
</dbReference>
<evidence type="ECO:0000256" key="4">
    <source>
        <dbReference type="SAM" id="MobiDB-lite"/>
    </source>
</evidence>
<feature type="binding site" evidence="3">
    <location>
        <position position="224"/>
    </location>
    <ligand>
        <name>a divalent metal cation</name>
        <dbReference type="ChEBI" id="CHEBI:60240"/>
        <label>1</label>
    </ligand>
</feature>
<proteinExistence type="inferred from homology"/>
<keyword evidence="6" id="KW-1185">Reference proteome</keyword>
<dbReference type="GO" id="GO:0005737">
    <property type="term" value="C:cytoplasm"/>
    <property type="evidence" value="ECO:0007669"/>
    <property type="project" value="TreeGrafter"/>
</dbReference>
<comment type="similarity">
    <text evidence="1">Belongs to the GTP cyclohydrolase I type 2/NIF3 family.</text>
</comment>
<gene>
    <name evidence="5" type="ORF">A994_07771</name>
</gene>
<evidence type="ECO:0000313" key="6">
    <source>
        <dbReference type="Proteomes" id="UP000007360"/>
    </source>
</evidence>
<feature type="binding site" evidence="3">
    <location>
        <position position="65"/>
    </location>
    <ligand>
        <name>a divalent metal cation</name>
        <dbReference type="ChEBI" id="CHEBI:60240"/>
        <label>1</label>
    </ligand>
</feature>
<dbReference type="AlphaFoldDB" id="K2QZ88"/>
<dbReference type="PANTHER" id="PTHR13799">
    <property type="entry name" value="NGG1 INTERACTING FACTOR 3"/>
    <property type="match status" value="1"/>
</dbReference>
<evidence type="ECO:0000256" key="1">
    <source>
        <dbReference type="ARBA" id="ARBA00006964"/>
    </source>
</evidence>
<keyword evidence="2 3" id="KW-0479">Metal-binding</keyword>
<name>K2QZ88_METFP</name>
<dbReference type="Gene3D" id="3.40.1390.30">
    <property type="entry name" value="NIF3 (NGG1p interacting factor 3)-like"/>
    <property type="match status" value="2"/>
</dbReference>
<accession>K2QZ88</accession>
<dbReference type="SUPFAM" id="SSF102705">
    <property type="entry name" value="NIF3 (NGG1p interacting factor 3)-like"/>
    <property type="match status" value="1"/>
</dbReference>
<dbReference type="Proteomes" id="UP000007360">
    <property type="component" value="Unassembled WGS sequence"/>
</dbReference>
<organism evidence="5 6">
    <name type="scientific">Methanobacterium formicicum (strain DSM 3637 / PP1)</name>
    <dbReference type="NCBI Taxonomy" id="1204725"/>
    <lineage>
        <taxon>Archaea</taxon>
        <taxon>Methanobacteriati</taxon>
        <taxon>Methanobacteriota</taxon>
        <taxon>Methanomada group</taxon>
        <taxon>Methanobacteria</taxon>
        <taxon>Methanobacteriales</taxon>
        <taxon>Methanobacteriaceae</taxon>
        <taxon>Methanobacterium</taxon>
    </lineage>
</organism>
<dbReference type="RefSeq" id="WP_004030882.1">
    <property type="nucleotide sequence ID" value="NZ_AMPO01000006.1"/>
</dbReference>
<evidence type="ECO:0000256" key="2">
    <source>
        <dbReference type="ARBA" id="ARBA00022723"/>
    </source>
</evidence>
<evidence type="ECO:0000313" key="5">
    <source>
        <dbReference type="EMBL" id="EKF85613.1"/>
    </source>
</evidence>
<dbReference type="InterPro" id="IPR002678">
    <property type="entry name" value="DUF34/NIF3"/>
</dbReference>
<sequence length="265" mass="28973">MLASELFQYIEEEVPFKLALKDDPVGFIGPGHPEKIEVENALVVLDLIPGIIPDTTDADLLVCHHPPLFTPTIPTYIIHSNWDIVQGGACDALAESLQLEVIDILESETGIGRICNTDRMGNSKRSGNSKRRGNSKKNSISTGYNLEEFLRNVSRSIPVDNINLVKGNKNTLKKVAIISGFGLNTHYIQLASEKGVDLLLSGDLTHPGSILARKLGITLVDATHQATEVPGLIRLCQLIGKLGIKTDYLDPGKPWEHINCQNLKV</sequence>
<dbReference type="PATRIC" id="fig|1204725.3.peg.1558"/>
<reference evidence="5 6" key="1">
    <citation type="journal article" date="2012" name="J. Bacteriol.">
        <title>Draft genome sequence of Methanobacterium formicicum DSM 3637, an archaebacterium isolated from the methane producer amoeba Pelomyxa palustris.</title>
        <authorList>
            <person name="Gutierrez G."/>
        </authorList>
    </citation>
    <scope>NUCLEOTIDE SEQUENCE [LARGE SCALE GENOMIC DNA]</scope>
    <source>
        <strain evidence="6">DSM 3637 / PP1</strain>
    </source>
</reference>
<dbReference type="OrthoDB" id="85198at2157"/>
<dbReference type="EMBL" id="AMPO01000006">
    <property type="protein sequence ID" value="EKF85613.1"/>
    <property type="molecule type" value="Genomic_DNA"/>
</dbReference>
<protein>
    <submittedName>
        <fullName evidence="5">Uncharacterized protein</fullName>
    </submittedName>
</protein>
<comment type="caution">
    <text evidence="5">The sequence shown here is derived from an EMBL/GenBank/DDBJ whole genome shotgun (WGS) entry which is preliminary data.</text>
</comment>
<feature type="binding site" evidence="3">
    <location>
        <position position="83"/>
    </location>
    <ligand>
        <name>a divalent metal cation</name>
        <dbReference type="ChEBI" id="CHEBI:60240"/>
        <label>1</label>
    </ligand>
</feature>
<feature type="region of interest" description="Disordered" evidence="4">
    <location>
        <begin position="116"/>
        <end position="139"/>
    </location>
</feature>
<dbReference type="InterPro" id="IPR036069">
    <property type="entry name" value="DUF34/NIF3_sf"/>
</dbReference>
<feature type="binding site" evidence="3">
    <location>
        <position position="228"/>
    </location>
    <ligand>
        <name>a divalent metal cation</name>
        <dbReference type="ChEBI" id="CHEBI:60240"/>
        <label>1</label>
    </ligand>
</feature>
<dbReference type="PANTHER" id="PTHR13799:SF14">
    <property type="entry name" value="GTP CYCLOHYDROLASE 1 TYPE 2 HOMOLOG"/>
    <property type="match status" value="1"/>
</dbReference>
<evidence type="ECO:0000256" key="3">
    <source>
        <dbReference type="PIRSR" id="PIRSR602678-1"/>
    </source>
</evidence>
<feature type="binding site" evidence="3">
    <location>
        <position position="64"/>
    </location>
    <ligand>
        <name>a divalent metal cation</name>
        <dbReference type="ChEBI" id="CHEBI:60240"/>
        <label>2</label>
    </ligand>
</feature>
<dbReference type="Pfam" id="PF01784">
    <property type="entry name" value="DUF34_NIF3"/>
    <property type="match status" value="2"/>
</dbReference>